<dbReference type="PANTHER" id="PTHR46211:SF1">
    <property type="entry name" value="GLYCEROPHOSPHODIESTER PHOSPHODIESTERASE, CYTOPLASMIC"/>
    <property type="match status" value="1"/>
</dbReference>
<dbReference type="Proteomes" id="UP000601522">
    <property type="component" value="Unassembled WGS sequence"/>
</dbReference>
<dbReference type="InterPro" id="IPR017946">
    <property type="entry name" value="PLC-like_Pdiesterase_TIM-brl"/>
</dbReference>
<keyword evidence="1" id="KW-0812">Transmembrane</keyword>
<evidence type="ECO:0000259" key="2">
    <source>
        <dbReference type="PROSITE" id="PS51704"/>
    </source>
</evidence>
<evidence type="ECO:0000256" key="1">
    <source>
        <dbReference type="SAM" id="Phobius"/>
    </source>
</evidence>
<sequence>MLLNLIIILFIIFVLYLLAIMPKIFNKSNFSDFRNRYYAHRGLYNNKESNPENSMAAFKLAVENDYGIELDVQLTKDKIPVVFHDDNLKRVCGLNKKVKDCTFDELQKLTLFDSKEKIPHFQEVLDLVHGKVPLIVELKSNDFDTTVCNIVDRHLSKYEGIYCIESFNPIMVLWYRSNRPNIIRGQLSTNFLGKGKKKNKTIGIKIVNFILQNLLLNFITKPDFIAFEHRYADMLSFKLCRDLYNTETIAYTIKSQEELLKAKNKFNLFIFDNFIPEGEASKY</sequence>
<dbReference type="PANTHER" id="PTHR46211">
    <property type="entry name" value="GLYCEROPHOSPHORYL DIESTER PHOSPHODIESTERASE"/>
    <property type="match status" value="1"/>
</dbReference>
<organism evidence="3 4">
    <name type="scientific">Wansuia hejianensis</name>
    <dbReference type="NCBI Taxonomy" id="2763667"/>
    <lineage>
        <taxon>Bacteria</taxon>
        <taxon>Bacillati</taxon>
        <taxon>Bacillota</taxon>
        <taxon>Clostridia</taxon>
        <taxon>Lachnospirales</taxon>
        <taxon>Lachnospiraceae</taxon>
        <taxon>Wansuia</taxon>
    </lineage>
</organism>
<gene>
    <name evidence="3" type="ORF">H8689_01490</name>
</gene>
<dbReference type="Gene3D" id="3.20.20.190">
    <property type="entry name" value="Phosphatidylinositol (PI) phosphodiesterase"/>
    <property type="match status" value="1"/>
</dbReference>
<dbReference type="GO" id="GO:0006629">
    <property type="term" value="P:lipid metabolic process"/>
    <property type="evidence" value="ECO:0007669"/>
    <property type="project" value="InterPro"/>
</dbReference>
<dbReference type="PROSITE" id="PS51704">
    <property type="entry name" value="GP_PDE"/>
    <property type="match status" value="1"/>
</dbReference>
<proteinExistence type="predicted"/>
<comment type="caution">
    <text evidence="3">The sequence shown here is derived from an EMBL/GenBank/DDBJ whole genome shotgun (WGS) entry which is preliminary data.</text>
</comment>
<keyword evidence="4" id="KW-1185">Reference proteome</keyword>
<feature type="domain" description="GP-PDE" evidence="2">
    <location>
        <begin position="35"/>
        <end position="283"/>
    </location>
</feature>
<dbReference type="SUPFAM" id="SSF51695">
    <property type="entry name" value="PLC-like phosphodiesterases"/>
    <property type="match status" value="1"/>
</dbReference>
<keyword evidence="1" id="KW-1133">Transmembrane helix</keyword>
<accession>A0A926ILX0</accession>
<protein>
    <submittedName>
        <fullName evidence="3">Glycerophosphodiester phosphodiesterase</fullName>
    </submittedName>
</protein>
<dbReference type="AlphaFoldDB" id="A0A926ILX0"/>
<dbReference type="Pfam" id="PF03009">
    <property type="entry name" value="GDPD"/>
    <property type="match status" value="1"/>
</dbReference>
<reference evidence="3 4" key="1">
    <citation type="submission" date="2020-08" db="EMBL/GenBank/DDBJ databases">
        <title>Genome public.</title>
        <authorList>
            <person name="Liu C."/>
            <person name="Sun Q."/>
        </authorList>
    </citation>
    <scope>NUCLEOTIDE SEQUENCE [LARGE SCALE GENOMIC DNA]</scope>
    <source>
        <strain evidence="3 4">NSJ-26</strain>
    </source>
</reference>
<dbReference type="EMBL" id="JACRTK010000001">
    <property type="protein sequence ID" value="MBC8589815.1"/>
    <property type="molecule type" value="Genomic_DNA"/>
</dbReference>
<evidence type="ECO:0000313" key="4">
    <source>
        <dbReference type="Proteomes" id="UP000601522"/>
    </source>
</evidence>
<dbReference type="RefSeq" id="WP_249322631.1">
    <property type="nucleotide sequence ID" value="NZ_JACRTK010000001.1"/>
</dbReference>
<evidence type="ECO:0000313" key="3">
    <source>
        <dbReference type="EMBL" id="MBC8589815.1"/>
    </source>
</evidence>
<dbReference type="GO" id="GO:0008081">
    <property type="term" value="F:phosphoric diester hydrolase activity"/>
    <property type="evidence" value="ECO:0007669"/>
    <property type="project" value="InterPro"/>
</dbReference>
<name>A0A926ILX0_9FIRM</name>
<keyword evidence="1" id="KW-0472">Membrane</keyword>
<dbReference type="InterPro" id="IPR030395">
    <property type="entry name" value="GP_PDE_dom"/>
</dbReference>
<feature type="transmembrane region" description="Helical" evidence="1">
    <location>
        <begin position="6"/>
        <end position="25"/>
    </location>
</feature>